<dbReference type="SUPFAM" id="SSF75217">
    <property type="entry name" value="alpha/beta knot"/>
    <property type="match status" value="1"/>
</dbReference>
<dbReference type="HOGENOM" id="CLU_100552_1_0_6"/>
<dbReference type="EMBL" id="JPGN01000080">
    <property type="protein sequence ID" value="KFI18434.1"/>
    <property type="molecule type" value="Genomic_DNA"/>
</dbReference>
<evidence type="ECO:0000256" key="4">
    <source>
        <dbReference type="ARBA" id="ARBA00038303"/>
    </source>
</evidence>
<gene>
    <name evidence="5" type="primary">rlmH</name>
    <name evidence="6" type="ORF">IB75_14125</name>
</gene>
<feature type="binding site" evidence="5">
    <location>
        <begin position="123"/>
        <end position="128"/>
    </location>
    <ligand>
        <name>S-adenosyl-L-methionine</name>
        <dbReference type="ChEBI" id="CHEBI:59789"/>
    </ligand>
</feature>
<name>A0A0E2YZ00_9GAMM</name>
<protein>
    <recommendedName>
        <fullName evidence="5">Ribosomal RNA large subunit methyltransferase H</fullName>
        <ecNumber evidence="5">2.1.1.177</ecNumber>
    </recommendedName>
    <alternativeName>
        <fullName evidence="5">23S rRNA (pseudouridine1915-N3)-methyltransferase</fullName>
    </alternativeName>
    <alternativeName>
        <fullName evidence="5">23S rRNA m3Psi1915 methyltransferase</fullName>
    </alternativeName>
    <alternativeName>
        <fullName evidence="5">rRNA (pseudouridine-N3-)-methyltransferase RlmH</fullName>
    </alternativeName>
</protein>
<keyword evidence="1 5" id="KW-0489">Methyltransferase</keyword>
<dbReference type="InterPro" id="IPR029028">
    <property type="entry name" value="Alpha/beta_knot_MTases"/>
</dbReference>
<comment type="caution">
    <text evidence="6">The sequence shown here is derived from an EMBL/GenBank/DDBJ whole genome shotgun (WGS) entry which is preliminary data.</text>
</comment>
<dbReference type="SMR" id="A0A0E2YZ00"/>
<comment type="subcellular location">
    <subcellularLocation>
        <location evidence="5">Cytoplasm</location>
    </subcellularLocation>
</comment>
<comment type="function">
    <text evidence="5">Specifically methylates the pseudouridine at position 1915 (m3Psi1915) in 23S rRNA.</text>
</comment>
<dbReference type="PIRSF" id="PIRSF004505">
    <property type="entry name" value="MT_bac"/>
    <property type="match status" value="1"/>
</dbReference>
<proteinExistence type="inferred from homology"/>
<dbReference type="OrthoDB" id="9806643at2"/>
<feature type="binding site" evidence="5">
    <location>
        <position position="104"/>
    </location>
    <ligand>
        <name>S-adenosyl-L-methionine</name>
        <dbReference type="ChEBI" id="CHEBI:59789"/>
    </ligand>
</feature>
<dbReference type="Pfam" id="PF02590">
    <property type="entry name" value="SPOUT_MTase"/>
    <property type="match status" value="1"/>
</dbReference>
<dbReference type="NCBIfam" id="TIGR00246">
    <property type="entry name" value="tRNA_RlmH_YbeA"/>
    <property type="match status" value="1"/>
</dbReference>
<keyword evidence="3 5" id="KW-0949">S-adenosyl-L-methionine</keyword>
<dbReference type="GO" id="GO:0005737">
    <property type="term" value="C:cytoplasm"/>
    <property type="evidence" value="ECO:0007669"/>
    <property type="project" value="UniProtKB-SubCell"/>
</dbReference>
<dbReference type="CDD" id="cd18081">
    <property type="entry name" value="RlmH-like"/>
    <property type="match status" value="1"/>
</dbReference>
<dbReference type="NCBIfam" id="NF000986">
    <property type="entry name" value="PRK00103.1-4"/>
    <property type="match status" value="1"/>
</dbReference>
<comment type="subunit">
    <text evidence="5">Homodimer.</text>
</comment>
<dbReference type="AlphaFoldDB" id="A0A0E2YZ00"/>
<sequence length="157" mass="17723">MNIYVIAVGQRLPRWIGEGYQEYAQRLPRQCSLSLVEIAPARRGKSGHPTQWRQDECRRLLAAVPPNSKVIACDERGQSWSTEEVARRLQIWMNEGQDVVLLIGGPDGLAPLCLEQATGLWSLSSLTLPHGLVRVILAEQIYRAFSLLNRHPYHRAS</sequence>
<comment type="caution">
    <text evidence="5">Lacks conserved residue(s) required for the propagation of feature annotation.</text>
</comment>
<dbReference type="HAMAP" id="MF_00658">
    <property type="entry name" value="23SrRNA_methyltr_H"/>
    <property type="match status" value="1"/>
</dbReference>
<keyword evidence="2 5" id="KW-0808">Transferase</keyword>
<dbReference type="PANTHER" id="PTHR33603">
    <property type="entry name" value="METHYLTRANSFERASE"/>
    <property type="match status" value="1"/>
</dbReference>
<keyword evidence="5" id="KW-0698">rRNA processing</keyword>
<keyword evidence="5" id="KW-0963">Cytoplasm</keyword>
<evidence type="ECO:0000256" key="1">
    <source>
        <dbReference type="ARBA" id="ARBA00022603"/>
    </source>
</evidence>
<dbReference type="InterPro" id="IPR003742">
    <property type="entry name" value="RlmH-like"/>
</dbReference>
<evidence type="ECO:0000256" key="5">
    <source>
        <dbReference type="HAMAP-Rule" id="MF_00658"/>
    </source>
</evidence>
<evidence type="ECO:0000313" key="6">
    <source>
        <dbReference type="EMBL" id="KFI18434.1"/>
    </source>
</evidence>
<comment type="catalytic activity">
    <reaction evidence="5">
        <text>pseudouridine(1915) in 23S rRNA + S-adenosyl-L-methionine = N(3)-methylpseudouridine(1915) in 23S rRNA + S-adenosyl-L-homocysteine + H(+)</text>
        <dbReference type="Rhea" id="RHEA:42752"/>
        <dbReference type="Rhea" id="RHEA-COMP:10221"/>
        <dbReference type="Rhea" id="RHEA-COMP:10222"/>
        <dbReference type="ChEBI" id="CHEBI:15378"/>
        <dbReference type="ChEBI" id="CHEBI:57856"/>
        <dbReference type="ChEBI" id="CHEBI:59789"/>
        <dbReference type="ChEBI" id="CHEBI:65314"/>
        <dbReference type="ChEBI" id="CHEBI:74486"/>
        <dbReference type="EC" id="2.1.1.177"/>
    </reaction>
</comment>
<dbReference type="Proteomes" id="UP000028839">
    <property type="component" value="Unassembled WGS sequence"/>
</dbReference>
<dbReference type="Gene3D" id="3.40.1280.10">
    <property type="match status" value="1"/>
</dbReference>
<evidence type="ECO:0000256" key="2">
    <source>
        <dbReference type="ARBA" id="ARBA00022679"/>
    </source>
</evidence>
<dbReference type="EC" id="2.1.1.177" evidence="5"/>
<comment type="similarity">
    <text evidence="4 5">Belongs to the RNA methyltransferase RlmH family.</text>
</comment>
<dbReference type="GO" id="GO:0070038">
    <property type="term" value="F:rRNA (pseudouridine-N3-)-methyltransferase activity"/>
    <property type="evidence" value="ECO:0007669"/>
    <property type="project" value="UniProtKB-UniRule"/>
</dbReference>
<accession>A0A0E2YZ00</accession>
<evidence type="ECO:0000256" key="3">
    <source>
        <dbReference type="ARBA" id="ARBA00022691"/>
    </source>
</evidence>
<reference evidence="6 7" key="1">
    <citation type="submission" date="2014-07" db="EMBL/GenBank/DDBJ databases">
        <title>Comparative analysis of Nitrosococcus oceani genome inventories of strains from Pacific and Atlantic gyres.</title>
        <authorList>
            <person name="Lim C.K."/>
            <person name="Wang L."/>
            <person name="Sayavedra-Soto L.A."/>
            <person name="Klotz M.G."/>
        </authorList>
    </citation>
    <scope>NUCLEOTIDE SEQUENCE [LARGE SCALE GENOMIC DNA]</scope>
    <source>
        <strain evidence="6 7">C-27</strain>
    </source>
</reference>
<dbReference type="PANTHER" id="PTHR33603:SF1">
    <property type="entry name" value="RIBOSOMAL RNA LARGE SUBUNIT METHYLTRANSFERASE H"/>
    <property type="match status" value="1"/>
</dbReference>
<evidence type="ECO:0000313" key="7">
    <source>
        <dbReference type="Proteomes" id="UP000028839"/>
    </source>
</evidence>
<dbReference type="InterPro" id="IPR029026">
    <property type="entry name" value="tRNA_m1G_MTases_N"/>
</dbReference>
<organism evidence="6 7">
    <name type="scientific">Nitrosococcus oceani C-27</name>
    <dbReference type="NCBI Taxonomy" id="314279"/>
    <lineage>
        <taxon>Bacteria</taxon>
        <taxon>Pseudomonadati</taxon>
        <taxon>Pseudomonadota</taxon>
        <taxon>Gammaproteobacteria</taxon>
        <taxon>Chromatiales</taxon>
        <taxon>Chromatiaceae</taxon>
        <taxon>Nitrosococcus</taxon>
    </lineage>
</organism>